<evidence type="ECO:0000259" key="1">
    <source>
        <dbReference type="Pfam" id="PF06983"/>
    </source>
</evidence>
<evidence type="ECO:0000313" key="3">
    <source>
        <dbReference type="Proteomes" id="UP001556040"/>
    </source>
</evidence>
<comment type="caution">
    <text evidence="2">The sequence shown here is derived from an EMBL/GenBank/DDBJ whole genome shotgun (WGS) entry which is preliminary data.</text>
</comment>
<evidence type="ECO:0000313" key="2">
    <source>
        <dbReference type="EMBL" id="MEW9503320.1"/>
    </source>
</evidence>
<name>A0ABV3Q7G9_9BACL</name>
<sequence length="137" mass="15626">MKYQATPYLSFNGNAREALEFYKEVFEGEILDVQTFGEANFPTPPEADDQIMHAKFKKGNLLLMVSDAFSDNTVDVGNHISLALEVENEERIQTLYSRLSENGTILMELQDTFWGARFAKVKDAFGVIWDLNHTLQK</sequence>
<dbReference type="InterPro" id="IPR028973">
    <property type="entry name" value="PhnB-like"/>
</dbReference>
<dbReference type="Proteomes" id="UP001556040">
    <property type="component" value="Unassembled WGS sequence"/>
</dbReference>
<keyword evidence="3" id="KW-1185">Reference proteome</keyword>
<dbReference type="SUPFAM" id="SSF54593">
    <property type="entry name" value="Glyoxalase/Bleomycin resistance protein/Dihydroxybiphenyl dioxygenase"/>
    <property type="match status" value="1"/>
</dbReference>
<reference evidence="2 3" key="1">
    <citation type="journal article" date="1979" name="Int. J. Syst. Evol. Microbiol.">
        <title>Bacillus globisporus subsp. marinus subsp. nov.</title>
        <authorList>
            <person name="Liu H."/>
        </authorList>
    </citation>
    <scope>NUCLEOTIDE SEQUENCE [LARGE SCALE GENOMIC DNA]</scope>
    <source>
        <strain evidence="2 3">DSM 1297</strain>
    </source>
</reference>
<protein>
    <submittedName>
        <fullName evidence="2">VOC family protein</fullName>
    </submittedName>
</protein>
<dbReference type="PANTHER" id="PTHR33990">
    <property type="entry name" value="PROTEIN YJDN-RELATED"/>
    <property type="match status" value="1"/>
</dbReference>
<dbReference type="PANTHER" id="PTHR33990:SF1">
    <property type="entry name" value="PROTEIN YJDN"/>
    <property type="match status" value="1"/>
</dbReference>
<dbReference type="InterPro" id="IPR029068">
    <property type="entry name" value="Glyas_Bleomycin-R_OHBP_Dase"/>
</dbReference>
<proteinExistence type="predicted"/>
<organism evidence="2 3">
    <name type="scientific">Jeotgalibacillus marinus</name>
    <dbReference type="NCBI Taxonomy" id="86667"/>
    <lineage>
        <taxon>Bacteria</taxon>
        <taxon>Bacillati</taxon>
        <taxon>Bacillota</taxon>
        <taxon>Bacilli</taxon>
        <taxon>Bacillales</taxon>
        <taxon>Caryophanaceae</taxon>
        <taxon>Jeotgalibacillus</taxon>
    </lineage>
</organism>
<dbReference type="Pfam" id="PF06983">
    <property type="entry name" value="3-dmu-9_3-mt"/>
    <property type="match status" value="1"/>
</dbReference>
<dbReference type="CDD" id="cd06588">
    <property type="entry name" value="PhnB_like"/>
    <property type="match status" value="1"/>
</dbReference>
<accession>A0ABV3Q7G9</accession>
<dbReference type="Gene3D" id="3.10.180.10">
    <property type="entry name" value="2,3-Dihydroxybiphenyl 1,2-Dioxygenase, domain 1"/>
    <property type="match status" value="1"/>
</dbReference>
<gene>
    <name evidence="2" type="ORF">AB1471_16235</name>
</gene>
<dbReference type="RefSeq" id="WP_367780809.1">
    <property type="nucleotide sequence ID" value="NZ_JBFMIA010000032.1"/>
</dbReference>
<feature type="domain" description="PhnB-like" evidence="1">
    <location>
        <begin position="5"/>
        <end position="131"/>
    </location>
</feature>
<dbReference type="EMBL" id="JBFMIA010000032">
    <property type="protein sequence ID" value="MEW9503320.1"/>
    <property type="molecule type" value="Genomic_DNA"/>
</dbReference>